<dbReference type="Gramene" id="TraesLAC4A03G02105290.1">
    <property type="protein sequence ID" value="TraesLAC4A03G02105290.1"/>
    <property type="gene ID" value="TraesLAC4A03G02105290"/>
</dbReference>
<dbReference type="Proteomes" id="UP000019116">
    <property type="component" value="Chromosome 4A"/>
</dbReference>
<dbReference type="Gramene" id="TraesMAC4A03G02146560.1">
    <property type="protein sequence ID" value="TraesMAC4A03G02146560.1"/>
    <property type="gene ID" value="TraesMAC4A03G02146560"/>
</dbReference>
<dbReference type="AlphaFoldDB" id="A0A3B6HXU6"/>
<organism evidence="2">
    <name type="scientific">Triticum aestivum</name>
    <name type="common">Wheat</name>
    <dbReference type="NCBI Taxonomy" id="4565"/>
    <lineage>
        <taxon>Eukaryota</taxon>
        <taxon>Viridiplantae</taxon>
        <taxon>Streptophyta</taxon>
        <taxon>Embryophyta</taxon>
        <taxon>Tracheophyta</taxon>
        <taxon>Spermatophyta</taxon>
        <taxon>Magnoliopsida</taxon>
        <taxon>Liliopsida</taxon>
        <taxon>Poales</taxon>
        <taxon>Poaceae</taxon>
        <taxon>BOP clade</taxon>
        <taxon>Pooideae</taxon>
        <taxon>Triticodae</taxon>
        <taxon>Triticeae</taxon>
        <taxon>Triticinae</taxon>
        <taxon>Triticum</taxon>
    </lineage>
</organism>
<dbReference type="EnsemblPlants" id="TraesCS4A02G300500.1">
    <property type="protein sequence ID" value="TraesCS4A02G300500.1"/>
    <property type="gene ID" value="TraesCS4A02G300500"/>
</dbReference>
<feature type="signal peptide" evidence="1">
    <location>
        <begin position="1"/>
        <end position="23"/>
    </location>
</feature>
<reference evidence="2" key="1">
    <citation type="submission" date="2018-08" db="EMBL/GenBank/DDBJ databases">
        <authorList>
            <person name="Rossello M."/>
        </authorList>
    </citation>
    <scope>NUCLEOTIDE SEQUENCE [LARGE SCALE GENOMIC DNA]</scope>
    <source>
        <strain evidence="2">cv. Chinese Spring</strain>
    </source>
</reference>
<dbReference type="Gramene" id="TraesCLE_scaffold_130088_01G000200.1">
    <property type="protein sequence ID" value="TraesCLE_scaffold_130088_01G000200.1"/>
    <property type="gene ID" value="TraesCLE_scaffold_130088_01G000200"/>
</dbReference>
<proteinExistence type="predicted"/>
<dbReference type="Gramene" id="TraesARI4A03G02185430.1">
    <property type="protein sequence ID" value="TraesARI4A03G02185430.1"/>
    <property type="gene ID" value="TraesARI4A03G02185430"/>
</dbReference>
<dbReference type="Gramene" id="TraesCS4A02G300500.1">
    <property type="protein sequence ID" value="TraesCS4A02G300500.1"/>
    <property type="gene ID" value="TraesCS4A02G300500"/>
</dbReference>
<dbReference type="Gramene" id="TraesCAD_scaffold_126653_01G000200.1">
    <property type="protein sequence ID" value="TraesCAD_scaffold_126653_01G000200.1"/>
    <property type="gene ID" value="TraesCAD_scaffold_126653_01G000200"/>
</dbReference>
<keyword evidence="1" id="KW-0732">Signal</keyword>
<keyword evidence="3" id="KW-1185">Reference proteome</keyword>
<dbReference type="Gramene" id="TraesJAG4A03G02149060.1">
    <property type="protein sequence ID" value="TraesJAG4A03G02149060.1"/>
    <property type="gene ID" value="TraesJAG4A03G02149060"/>
</dbReference>
<sequence length="74" mass="8091">MRTRCMFLLVLAVTLVVLSPDVAVKVTAGKCRPIIDKGDCNLDVCKSRCNEWNGHSVSHVATCVPDGCQCYVCF</sequence>
<feature type="chain" id="PRO_5043175140" description="Knottin scorpion toxin-like domain-containing protein" evidence="1">
    <location>
        <begin position="24"/>
        <end position="74"/>
    </location>
</feature>
<evidence type="ECO:0000313" key="3">
    <source>
        <dbReference type="Proteomes" id="UP000019116"/>
    </source>
</evidence>
<dbReference type="Gramene" id="TraesWEE_scaffold_128493_01G000200.1">
    <property type="protein sequence ID" value="TraesWEE_scaffold_128493_01G000200.1"/>
    <property type="gene ID" value="TraesWEE_scaffold_128493_01G000200"/>
</dbReference>
<evidence type="ECO:0008006" key="4">
    <source>
        <dbReference type="Google" id="ProtNLM"/>
    </source>
</evidence>
<dbReference type="Gramene" id="TraesCS4A03G0757800.1">
    <property type="protein sequence ID" value="TraesCS4A03G0757800.1.CDS"/>
    <property type="gene ID" value="TraesCS4A03G0757800"/>
</dbReference>
<protein>
    <recommendedName>
        <fullName evidence="4">Knottin scorpion toxin-like domain-containing protein</fullName>
    </recommendedName>
</protein>
<name>A0A3B6HXU6_WHEAT</name>
<evidence type="ECO:0000256" key="1">
    <source>
        <dbReference type="SAM" id="SignalP"/>
    </source>
</evidence>
<dbReference type="SMR" id="A0A3B6HXU6"/>
<reference evidence="2" key="2">
    <citation type="submission" date="2018-10" db="UniProtKB">
        <authorList>
            <consortium name="EnsemblPlants"/>
        </authorList>
    </citation>
    <scope>IDENTIFICATION</scope>
</reference>
<evidence type="ECO:0000313" key="2">
    <source>
        <dbReference type="EnsemblPlants" id="TraesCS4A02G300500.1"/>
    </source>
</evidence>
<accession>A0A3B6HXU6</accession>